<proteinExistence type="predicted"/>
<accession>A0A2N5DG04</accession>
<dbReference type="OrthoDB" id="10017636at2"/>
<dbReference type="AlphaFoldDB" id="A0A2N5DG04"/>
<reference evidence="1 2" key="1">
    <citation type="submission" date="2017-12" db="EMBL/GenBank/DDBJ databases">
        <title>The genome sequence of Caulobacter sp. 410.</title>
        <authorList>
            <person name="Gao J."/>
            <person name="Mao X."/>
            <person name="Sun J."/>
        </authorList>
    </citation>
    <scope>NUCLEOTIDE SEQUENCE [LARGE SCALE GENOMIC DNA]</scope>
    <source>
        <strain evidence="1 2">410</strain>
    </source>
</reference>
<dbReference type="RefSeq" id="WP_101718280.1">
    <property type="nucleotide sequence ID" value="NZ_PJRS01000022.1"/>
</dbReference>
<sequence length="192" mass="20373">MAGRDPSAAALRDICEWIVEGDDLILSGFGASSGYWTEIRIPLISATIRVDGRSMTAPLGAVLRDLTLSHAWTADGALFLEFGTLSPSTVRRRDGSPGNRTGEVSACLYDGWRVEENGTPLPPSALVGRRVIFGAAAGEPPELDLAFEGGARIVSYARDGGAPDWALADRRGATPIWYAVDEGRVRAGDGRS</sequence>
<name>A0A2N5DG04_9CAUL</name>
<comment type="caution">
    <text evidence="1">The sequence shown here is derived from an EMBL/GenBank/DDBJ whole genome shotgun (WGS) entry which is preliminary data.</text>
</comment>
<protein>
    <submittedName>
        <fullName evidence="1">Uncharacterized protein</fullName>
    </submittedName>
</protein>
<keyword evidence="2" id="KW-1185">Reference proteome</keyword>
<evidence type="ECO:0000313" key="1">
    <source>
        <dbReference type="EMBL" id="PLR25004.1"/>
    </source>
</evidence>
<organism evidence="1 2">
    <name type="scientific">Caulobacter zeae</name>
    <dbReference type="NCBI Taxonomy" id="2055137"/>
    <lineage>
        <taxon>Bacteria</taxon>
        <taxon>Pseudomonadati</taxon>
        <taxon>Pseudomonadota</taxon>
        <taxon>Alphaproteobacteria</taxon>
        <taxon>Caulobacterales</taxon>
        <taxon>Caulobacteraceae</taxon>
        <taxon>Caulobacter</taxon>
    </lineage>
</organism>
<evidence type="ECO:0000313" key="2">
    <source>
        <dbReference type="Proteomes" id="UP000234479"/>
    </source>
</evidence>
<dbReference type="Proteomes" id="UP000234479">
    <property type="component" value="Unassembled WGS sequence"/>
</dbReference>
<dbReference type="EMBL" id="PJRS01000022">
    <property type="protein sequence ID" value="PLR25004.1"/>
    <property type="molecule type" value="Genomic_DNA"/>
</dbReference>
<gene>
    <name evidence="1" type="ORF">SGCZBJ_12255</name>
</gene>